<dbReference type="PANTHER" id="PTHR20908">
    <property type="entry name" value="LD15586P"/>
    <property type="match status" value="1"/>
</dbReference>
<dbReference type="EMBL" id="OU900102">
    <property type="protein sequence ID" value="CAG9865529.1"/>
    <property type="molecule type" value="Genomic_DNA"/>
</dbReference>
<dbReference type="InterPro" id="IPR029058">
    <property type="entry name" value="AB_hydrolase_fold"/>
</dbReference>
<gene>
    <name evidence="1" type="ORF">PHYEVI_LOCUS11760</name>
</gene>
<dbReference type="OrthoDB" id="77878at2759"/>
<accession>A0A9N9U2Q3</accession>
<dbReference type="Gene3D" id="3.40.50.1820">
    <property type="entry name" value="alpha/beta hydrolase"/>
    <property type="match status" value="1"/>
</dbReference>
<dbReference type="GO" id="GO:0017171">
    <property type="term" value="F:serine hydrolase activity"/>
    <property type="evidence" value="ECO:0007669"/>
    <property type="project" value="TreeGrafter"/>
</dbReference>
<evidence type="ECO:0000313" key="1">
    <source>
        <dbReference type="EMBL" id="CAG9865529.1"/>
    </source>
</evidence>
<proteinExistence type="predicted"/>
<dbReference type="SUPFAM" id="SSF53474">
    <property type="entry name" value="alpha/beta-Hydrolases"/>
    <property type="match status" value="1"/>
</dbReference>
<evidence type="ECO:0000313" key="2">
    <source>
        <dbReference type="Proteomes" id="UP001153712"/>
    </source>
</evidence>
<dbReference type="AlphaFoldDB" id="A0A9N9U2Q3"/>
<name>A0A9N9U2Q3_PHYSR</name>
<keyword evidence="2" id="KW-1185">Reference proteome</keyword>
<organism evidence="1 2">
    <name type="scientific">Phyllotreta striolata</name>
    <name type="common">Striped flea beetle</name>
    <name type="synonym">Crioceris striolata</name>
    <dbReference type="NCBI Taxonomy" id="444603"/>
    <lineage>
        <taxon>Eukaryota</taxon>
        <taxon>Metazoa</taxon>
        <taxon>Ecdysozoa</taxon>
        <taxon>Arthropoda</taxon>
        <taxon>Hexapoda</taxon>
        <taxon>Insecta</taxon>
        <taxon>Pterygota</taxon>
        <taxon>Neoptera</taxon>
        <taxon>Endopterygota</taxon>
        <taxon>Coleoptera</taxon>
        <taxon>Polyphaga</taxon>
        <taxon>Cucujiformia</taxon>
        <taxon>Chrysomeloidea</taxon>
        <taxon>Chrysomelidae</taxon>
        <taxon>Galerucinae</taxon>
        <taxon>Alticini</taxon>
        <taxon>Phyllotreta</taxon>
    </lineage>
</organism>
<reference evidence="1" key="1">
    <citation type="submission" date="2022-01" db="EMBL/GenBank/DDBJ databases">
        <authorList>
            <person name="King R."/>
        </authorList>
    </citation>
    <scope>NUCLEOTIDE SEQUENCE</scope>
</reference>
<sequence length="315" mass="36242">MALQRVSFAMCKIINEGAKLKRSKLNTALVFAAQMRFISSIEITKNISLISNEKKPCKIVDMQLDTPQNKPLMVMLSWLMARKKHVHKYADLYLKHGYDVLNINVSPWQLLWPTKGTQMVAKDLLKFLEVNTGYPNIVLHGFSVGAYLWGEVLVNISSERQRYEEVLNRVTGQVWDSAADITEIPVGLPPSVFPRNKVLQNTMRQYVIYHMKTFDKVATVHYVRSSQMFHTNLARAPALFLLSKSDPIGAERSNQRVRENWENMGIQVTWKCWDKSPHVGHFRFHPKEYVEELESFLASLKIPAVSKAEQVQVKL</sequence>
<dbReference type="InterPro" id="IPR008547">
    <property type="entry name" value="DUF829_TMEM53"/>
</dbReference>
<dbReference type="Proteomes" id="UP001153712">
    <property type="component" value="Chromosome 9"/>
</dbReference>
<dbReference type="Pfam" id="PF05705">
    <property type="entry name" value="DUF829"/>
    <property type="match status" value="1"/>
</dbReference>
<protein>
    <submittedName>
        <fullName evidence="1">Uncharacterized protein</fullName>
    </submittedName>
</protein>
<dbReference type="PANTHER" id="PTHR20908:SF1">
    <property type="entry name" value="LD15586P"/>
    <property type="match status" value="1"/>
</dbReference>